<dbReference type="EMBL" id="PNGT01000003">
    <property type="protein sequence ID" value="PMC52623.1"/>
    <property type="molecule type" value="Genomic_DNA"/>
</dbReference>
<dbReference type="PANTHER" id="PTHR33991:SF1">
    <property type="entry name" value="DNA REPAIR PROTEIN RECO"/>
    <property type="match status" value="1"/>
</dbReference>
<accession>A0A2N6SFE1</accession>
<sequence>MMFLNNRNFIKGIIIKKIRYKDYHEILHILTEQGNIESFFYENVYKSKKKLKVSSPYEVSINYFPTNGMNKITNLEIENPYSNIVYDVLKNSYISNLLEFVYYIAFNAPVSYKLLKRSLELVEEGTSEKLVCSYFLLYILKNQGFLFKYQKTDYDYVGYSFLKNSFVDKFNIDESVYGINNNLVKLIYYLSIHNIEFLQNLDISDSDLVKLFSFFNILLKEYVGIVAKSYKKILELEELLGSNKKEDFNE</sequence>
<dbReference type="GO" id="GO:0006302">
    <property type="term" value="P:double-strand break repair"/>
    <property type="evidence" value="ECO:0007669"/>
    <property type="project" value="TreeGrafter"/>
</dbReference>
<dbReference type="OrthoDB" id="2988022at2"/>
<dbReference type="Proteomes" id="UP000235670">
    <property type="component" value="Unassembled WGS sequence"/>
</dbReference>
<comment type="caution">
    <text evidence="1">The sequence shown here is derived from an EMBL/GenBank/DDBJ whole genome shotgun (WGS) entry which is preliminary data.</text>
</comment>
<dbReference type="AlphaFoldDB" id="A0A2N6SFE1"/>
<dbReference type="RefSeq" id="WP_102189698.1">
    <property type="nucleotide sequence ID" value="NZ_CAUTAO010000002.1"/>
</dbReference>
<organism evidence="1 2">
    <name type="scientific">Gemella sanguinis</name>
    <dbReference type="NCBI Taxonomy" id="84135"/>
    <lineage>
        <taxon>Bacteria</taxon>
        <taxon>Bacillati</taxon>
        <taxon>Bacillota</taxon>
        <taxon>Bacilli</taxon>
        <taxon>Bacillales</taxon>
        <taxon>Gemellaceae</taxon>
        <taxon>Gemella</taxon>
    </lineage>
</organism>
<dbReference type="Pfam" id="PF02565">
    <property type="entry name" value="RecO_C"/>
    <property type="match status" value="1"/>
</dbReference>
<dbReference type="InterPro" id="IPR003717">
    <property type="entry name" value="RecO"/>
</dbReference>
<proteinExistence type="predicted"/>
<dbReference type="STRING" id="84135.GCA_001052115_00291"/>
<evidence type="ECO:0000313" key="2">
    <source>
        <dbReference type="Proteomes" id="UP000235670"/>
    </source>
</evidence>
<dbReference type="NCBIfam" id="TIGR00613">
    <property type="entry name" value="reco"/>
    <property type="match status" value="1"/>
</dbReference>
<dbReference type="GO" id="GO:0043590">
    <property type="term" value="C:bacterial nucleoid"/>
    <property type="evidence" value="ECO:0007669"/>
    <property type="project" value="TreeGrafter"/>
</dbReference>
<protein>
    <submittedName>
        <fullName evidence="1">DNA repair protein RecO</fullName>
    </submittedName>
</protein>
<gene>
    <name evidence="1" type="primary">recO</name>
    <name evidence="1" type="ORF">CJ218_04065</name>
</gene>
<dbReference type="PANTHER" id="PTHR33991">
    <property type="entry name" value="DNA REPAIR PROTEIN RECO"/>
    <property type="match status" value="1"/>
</dbReference>
<evidence type="ECO:0000313" key="1">
    <source>
        <dbReference type="EMBL" id="PMC52623.1"/>
    </source>
</evidence>
<reference evidence="1 2" key="1">
    <citation type="submission" date="2017-09" db="EMBL/GenBank/DDBJ databases">
        <title>Bacterial strain isolated from the female urinary microbiota.</title>
        <authorList>
            <person name="Thomas-White K."/>
            <person name="Kumar N."/>
            <person name="Forster S."/>
            <person name="Putonti C."/>
            <person name="Lawley T."/>
            <person name="Wolfe A.J."/>
        </authorList>
    </citation>
    <scope>NUCLEOTIDE SEQUENCE [LARGE SCALE GENOMIC DNA]</scope>
    <source>
        <strain evidence="1 2">UMB0186</strain>
    </source>
</reference>
<name>A0A2N6SFE1_9BACL</name>
<dbReference type="GO" id="GO:0006310">
    <property type="term" value="P:DNA recombination"/>
    <property type="evidence" value="ECO:0007669"/>
    <property type="project" value="InterPro"/>
</dbReference>